<keyword evidence="6" id="KW-1185">Reference proteome</keyword>
<dbReference type="OrthoDB" id="514183at2759"/>
<keyword evidence="3" id="KW-0479">Metal-binding</keyword>
<dbReference type="GO" id="GO:0046872">
    <property type="term" value="F:metal ion binding"/>
    <property type="evidence" value="ECO:0007669"/>
    <property type="project" value="UniProtKB-KW"/>
</dbReference>
<protein>
    <recommendedName>
        <fullName evidence="7">Group 1 truncated hemoglobin</fullName>
    </recommendedName>
</protein>
<dbReference type="GO" id="GO:0019825">
    <property type="term" value="F:oxygen binding"/>
    <property type="evidence" value="ECO:0007669"/>
    <property type="project" value="InterPro"/>
</dbReference>
<evidence type="ECO:0008006" key="7">
    <source>
        <dbReference type="Google" id="ProtNLM"/>
    </source>
</evidence>
<keyword evidence="1" id="KW-0813">Transport</keyword>
<accession>A0A8S1JDT7</accession>
<dbReference type="GO" id="GO:0020037">
    <property type="term" value="F:heme binding"/>
    <property type="evidence" value="ECO:0007669"/>
    <property type="project" value="InterPro"/>
</dbReference>
<evidence type="ECO:0000313" key="5">
    <source>
        <dbReference type="EMBL" id="CAD7701838.1"/>
    </source>
</evidence>
<dbReference type="Proteomes" id="UP000708148">
    <property type="component" value="Unassembled WGS sequence"/>
</dbReference>
<sequence length="154" mass="16773">MGRSGRSGRGCREGRHLATVAAPAPAKECLYNRLGGEKPVKTVIGLFYMKAFTDDRIKHWFEGLNKEKMEMKMAGFLKYGFGAETTYKGRDLTTGHADLVARGLCDADYDVVGELFVASLREAGVPEDLVDEIVTILESCRDAVLGRTAAPAAK</sequence>
<dbReference type="InterPro" id="IPR012292">
    <property type="entry name" value="Globin/Proto"/>
</dbReference>
<evidence type="ECO:0000256" key="2">
    <source>
        <dbReference type="ARBA" id="ARBA00022617"/>
    </source>
</evidence>
<evidence type="ECO:0000256" key="4">
    <source>
        <dbReference type="ARBA" id="ARBA00023004"/>
    </source>
</evidence>
<dbReference type="Gene3D" id="1.10.490.10">
    <property type="entry name" value="Globins"/>
    <property type="match status" value="1"/>
</dbReference>
<organism evidence="5 6">
    <name type="scientific">Ostreobium quekettii</name>
    <dbReference type="NCBI Taxonomy" id="121088"/>
    <lineage>
        <taxon>Eukaryota</taxon>
        <taxon>Viridiplantae</taxon>
        <taxon>Chlorophyta</taxon>
        <taxon>core chlorophytes</taxon>
        <taxon>Ulvophyceae</taxon>
        <taxon>TCBD clade</taxon>
        <taxon>Bryopsidales</taxon>
        <taxon>Ostreobineae</taxon>
        <taxon>Ostreobiaceae</taxon>
        <taxon>Ostreobium</taxon>
    </lineage>
</organism>
<dbReference type="AlphaFoldDB" id="A0A8S1JDT7"/>
<dbReference type="InterPro" id="IPR009050">
    <property type="entry name" value="Globin-like_sf"/>
</dbReference>
<evidence type="ECO:0000256" key="1">
    <source>
        <dbReference type="ARBA" id="ARBA00022448"/>
    </source>
</evidence>
<name>A0A8S1JDT7_9CHLO</name>
<dbReference type="EMBL" id="CAJHUC010001643">
    <property type="protein sequence ID" value="CAD7701838.1"/>
    <property type="molecule type" value="Genomic_DNA"/>
</dbReference>
<evidence type="ECO:0000313" key="6">
    <source>
        <dbReference type="Proteomes" id="UP000708148"/>
    </source>
</evidence>
<dbReference type="SUPFAM" id="SSF46458">
    <property type="entry name" value="Globin-like"/>
    <property type="match status" value="1"/>
</dbReference>
<comment type="caution">
    <text evidence="5">The sequence shown here is derived from an EMBL/GenBank/DDBJ whole genome shotgun (WGS) entry which is preliminary data.</text>
</comment>
<reference evidence="5" key="1">
    <citation type="submission" date="2020-12" db="EMBL/GenBank/DDBJ databases">
        <authorList>
            <person name="Iha C."/>
        </authorList>
    </citation>
    <scope>NUCLEOTIDE SEQUENCE</scope>
</reference>
<keyword evidence="4" id="KW-0408">Iron</keyword>
<dbReference type="InterPro" id="IPR001486">
    <property type="entry name" value="Hemoglobin_trunc"/>
</dbReference>
<proteinExistence type="predicted"/>
<dbReference type="Pfam" id="PF01152">
    <property type="entry name" value="Bac_globin"/>
    <property type="match status" value="1"/>
</dbReference>
<dbReference type="CDD" id="cd00454">
    <property type="entry name" value="TrHb1_N"/>
    <property type="match status" value="1"/>
</dbReference>
<keyword evidence="2" id="KW-0349">Heme</keyword>
<gene>
    <name evidence="5" type="ORF">OSTQU699_LOCUS7195</name>
</gene>
<evidence type="ECO:0000256" key="3">
    <source>
        <dbReference type="ARBA" id="ARBA00022723"/>
    </source>
</evidence>